<keyword evidence="3" id="KW-1185">Reference proteome</keyword>
<evidence type="ECO:0000313" key="3">
    <source>
        <dbReference type="Proteomes" id="UP000005666"/>
    </source>
</evidence>
<accession>G8BUK0</accession>
<dbReference type="OMA" id="LWWTPST"/>
<dbReference type="eggNOG" id="ENOG502S9J5">
    <property type="taxonomic scope" value="Eukaryota"/>
</dbReference>
<feature type="chain" id="PRO_5003508627" evidence="1">
    <location>
        <begin position="20"/>
        <end position="290"/>
    </location>
</feature>
<dbReference type="KEGG" id="tpf:TPHA_0F03050"/>
<dbReference type="STRING" id="1071381.G8BUK0"/>
<feature type="signal peptide" evidence="1">
    <location>
        <begin position="1"/>
        <end position="19"/>
    </location>
</feature>
<evidence type="ECO:0000256" key="1">
    <source>
        <dbReference type="SAM" id="SignalP"/>
    </source>
</evidence>
<dbReference type="AlphaFoldDB" id="G8BUK0"/>
<dbReference type="Proteomes" id="UP000005666">
    <property type="component" value="Chromosome 6"/>
</dbReference>
<protein>
    <submittedName>
        <fullName evidence="2">Uncharacterized protein</fullName>
    </submittedName>
</protein>
<name>G8BUK0_TETPH</name>
<evidence type="ECO:0000313" key="2">
    <source>
        <dbReference type="EMBL" id="CCE63786.1"/>
    </source>
</evidence>
<dbReference type="RefSeq" id="XP_003686220.1">
    <property type="nucleotide sequence ID" value="XM_003686172.1"/>
</dbReference>
<dbReference type="GeneID" id="11535581"/>
<organism evidence="2 3">
    <name type="scientific">Tetrapisispora phaffii (strain ATCC 24235 / CBS 4417 / NBRC 1672 / NRRL Y-8282 / UCD 70-5)</name>
    <name type="common">Yeast</name>
    <name type="synonym">Fabospora phaffii</name>
    <dbReference type="NCBI Taxonomy" id="1071381"/>
    <lineage>
        <taxon>Eukaryota</taxon>
        <taxon>Fungi</taxon>
        <taxon>Dikarya</taxon>
        <taxon>Ascomycota</taxon>
        <taxon>Saccharomycotina</taxon>
        <taxon>Saccharomycetes</taxon>
        <taxon>Saccharomycetales</taxon>
        <taxon>Saccharomycetaceae</taxon>
        <taxon>Tetrapisispora</taxon>
    </lineage>
</organism>
<proteinExistence type="predicted"/>
<reference evidence="2 3" key="1">
    <citation type="journal article" date="2011" name="Proc. Natl. Acad. Sci. U.S.A.">
        <title>Evolutionary erosion of yeast sex chromosomes by mating-type switching accidents.</title>
        <authorList>
            <person name="Gordon J.L."/>
            <person name="Armisen D."/>
            <person name="Proux-Wera E."/>
            <person name="Oheigeartaigh S.S."/>
            <person name="Byrne K.P."/>
            <person name="Wolfe K.H."/>
        </authorList>
    </citation>
    <scope>NUCLEOTIDE SEQUENCE [LARGE SCALE GENOMIC DNA]</scope>
    <source>
        <strain evidence="3">ATCC 24235 / CBS 4417 / NBRC 1672 / NRRL Y-8282 / UCD 70-5</strain>
    </source>
</reference>
<dbReference type="HOGENOM" id="CLU_960362_0_0_1"/>
<dbReference type="OrthoDB" id="4070737at2759"/>
<gene>
    <name evidence="2" type="primary">TPHA0F03050</name>
    <name evidence="2" type="ordered locus">TPHA_0F03050</name>
</gene>
<keyword evidence="1" id="KW-0732">Signal</keyword>
<dbReference type="EMBL" id="HE612861">
    <property type="protein sequence ID" value="CCE63786.1"/>
    <property type="molecule type" value="Genomic_DNA"/>
</dbReference>
<sequence length="290" mass="29813">MKFSTSALLLTNTVAIASAYENLVAVSNVEGTAAAQTAATQAAAVDGQYSSLVAVSNVEGPLTTVTAAQTSLVAVSNVEGVSSTADASAQEYAVEPSTTVTTTDYLGRTTTEVLWYLPETSVAVASAVSGAETISSAANTDAVVKSVKSAETEKATSSQIAASNNAEALTSSIRNWDEALTTVTATNSDGVVYTSKIWWLPSTSETEATASNDEDAEYTTSYSKYETTYTSTSESELETITTTFSTAIVMRVASTNSTASVHSNATNGAFKNEYGFGAGAGMVALAAFLL</sequence>